<comment type="catalytic activity">
    <reaction evidence="4">
        <text>N-terminal L-glutamyl-[protein] + L-leucyl-tRNA(Leu) = N-terminal L-leucyl-L-glutamyl-[protein] + tRNA(Leu) + H(+)</text>
        <dbReference type="Rhea" id="RHEA:50412"/>
        <dbReference type="Rhea" id="RHEA-COMP:9613"/>
        <dbReference type="Rhea" id="RHEA-COMP:9622"/>
        <dbReference type="Rhea" id="RHEA-COMP:12664"/>
        <dbReference type="Rhea" id="RHEA-COMP:12668"/>
        <dbReference type="ChEBI" id="CHEBI:15378"/>
        <dbReference type="ChEBI" id="CHEBI:64721"/>
        <dbReference type="ChEBI" id="CHEBI:78442"/>
        <dbReference type="ChEBI" id="CHEBI:78494"/>
        <dbReference type="ChEBI" id="CHEBI:133041"/>
        <dbReference type="EC" id="2.3.2.29"/>
    </reaction>
</comment>
<protein>
    <recommendedName>
        <fullName evidence="4">Aspartate/glutamate leucyltransferase</fullName>
        <ecNumber evidence="4">2.3.2.29</ecNumber>
    </recommendedName>
</protein>
<dbReference type="HAMAP" id="MF_00689">
    <property type="entry name" value="Bpt"/>
    <property type="match status" value="1"/>
</dbReference>
<keyword evidence="3 4" id="KW-0012">Acyltransferase</keyword>
<evidence type="ECO:0000313" key="7">
    <source>
        <dbReference type="EMBL" id="TAA73995.1"/>
    </source>
</evidence>
<evidence type="ECO:0000313" key="8">
    <source>
        <dbReference type="Proteomes" id="UP000316238"/>
    </source>
</evidence>
<feature type="domain" description="N-end aminoacyl transferase N-terminal" evidence="5">
    <location>
        <begin position="43"/>
        <end position="111"/>
    </location>
</feature>
<dbReference type="EMBL" id="NQJD01000044">
    <property type="protein sequence ID" value="TAA73995.1"/>
    <property type="molecule type" value="Genomic_DNA"/>
</dbReference>
<feature type="domain" description="N-end rule aminoacyl transferase C-terminal" evidence="6">
    <location>
        <begin position="131"/>
        <end position="251"/>
    </location>
</feature>
<proteinExistence type="inferred from homology"/>
<dbReference type="PANTHER" id="PTHR21367:SF1">
    <property type="entry name" value="ARGINYL-TRNA--PROTEIN TRANSFERASE 1"/>
    <property type="match status" value="1"/>
</dbReference>
<dbReference type="EC" id="2.3.2.29" evidence="4"/>
<comment type="catalytic activity">
    <reaction evidence="4">
        <text>N-terminal L-aspartyl-[protein] + L-leucyl-tRNA(Leu) = N-terminal L-leucyl-L-aspartyl-[protein] + tRNA(Leu) + H(+)</text>
        <dbReference type="Rhea" id="RHEA:50420"/>
        <dbReference type="Rhea" id="RHEA-COMP:9613"/>
        <dbReference type="Rhea" id="RHEA-COMP:9622"/>
        <dbReference type="Rhea" id="RHEA-COMP:12669"/>
        <dbReference type="Rhea" id="RHEA-COMP:12674"/>
        <dbReference type="ChEBI" id="CHEBI:15378"/>
        <dbReference type="ChEBI" id="CHEBI:64720"/>
        <dbReference type="ChEBI" id="CHEBI:78442"/>
        <dbReference type="ChEBI" id="CHEBI:78494"/>
        <dbReference type="ChEBI" id="CHEBI:133042"/>
        <dbReference type="EC" id="2.3.2.29"/>
    </reaction>
</comment>
<name>A0A521FZ28_9BACT</name>
<keyword evidence="8" id="KW-1185">Reference proteome</keyword>
<dbReference type="GO" id="GO:0008914">
    <property type="term" value="F:leucyl-tRNA--protein transferase activity"/>
    <property type="evidence" value="ECO:0007669"/>
    <property type="project" value="UniProtKB-UniRule"/>
</dbReference>
<dbReference type="Pfam" id="PF04376">
    <property type="entry name" value="ATE_N"/>
    <property type="match status" value="1"/>
</dbReference>
<dbReference type="SUPFAM" id="SSF55729">
    <property type="entry name" value="Acyl-CoA N-acyltransferases (Nat)"/>
    <property type="match status" value="1"/>
</dbReference>
<dbReference type="InterPro" id="IPR007472">
    <property type="entry name" value="N-end_Aminoacyl_Trfase_C"/>
</dbReference>
<evidence type="ECO:0000256" key="4">
    <source>
        <dbReference type="HAMAP-Rule" id="MF_00689"/>
    </source>
</evidence>
<keyword evidence="1 4" id="KW-0963">Cytoplasm</keyword>
<dbReference type="NCBIfam" id="NF002346">
    <property type="entry name" value="PRK01305.2-3"/>
    <property type="match status" value="1"/>
</dbReference>
<dbReference type="PIRSF" id="PIRSF037208">
    <property type="entry name" value="ATE_pro_prd"/>
    <property type="match status" value="1"/>
</dbReference>
<evidence type="ECO:0000259" key="5">
    <source>
        <dbReference type="Pfam" id="PF04376"/>
    </source>
</evidence>
<comment type="function">
    <text evidence="4">Functions in the N-end rule pathway of protein degradation where it conjugates Leu from its aminoacyl-tRNA to the N-termini of proteins containing an N-terminal aspartate or glutamate.</text>
</comment>
<dbReference type="PANTHER" id="PTHR21367">
    <property type="entry name" value="ARGININE-TRNA-PROTEIN TRANSFERASE 1"/>
    <property type="match status" value="1"/>
</dbReference>
<dbReference type="InterPro" id="IPR017138">
    <property type="entry name" value="Asp_Glu_LeuTrfase"/>
</dbReference>
<evidence type="ECO:0000256" key="2">
    <source>
        <dbReference type="ARBA" id="ARBA00022679"/>
    </source>
</evidence>
<comment type="similarity">
    <text evidence="4">Belongs to the R-transferase family. Bpt subfamily.</text>
</comment>
<evidence type="ECO:0000256" key="1">
    <source>
        <dbReference type="ARBA" id="ARBA00022490"/>
    </source>
</evidence>
<keyword evidence="2 4" id="KW-0808">Transferase</keyword>
<evidence type="ECO:0000259" key="6">
    <source>
        <dbReference type="Pfam" id="PF04377"/>
    </source>
</evidence>
<comment type="caution">
    <text evidence="7">The sequence shown here is derived from an EMBL/GenBank/DDBJ whole genome shotgun (WGS) entry which is preliminary data.</text>
</comment>
<dbReference type="GO" id="GO:0071596">
    <property type="term" value="P:ubiquitin-dependent protein catabolic process via the N-end rule pathway"/>
    <property type="evidence" value="ECO:0007669"/>
    <property type="project" value="InterPro"/>
</dbReference>
<organism evidence="7 8">
    <name type="scientific">Candidatus Electronema aureum</name>
    <dbReference type="NCBI Taxonomy" id="2005002"/>
    <lineage>
        <taxon>Bacteria</taxon>
        <taxon>Pseudomonadati</taxon>
        <taxon>Thermodesulfobacteriota</taxon>
        <taxon>Desulfobulbia</taxon>
        <taxon>Desulfobulbales</taxon>
        <taxon>Desulfobulbaceae</taxon>
        <taxon>Candidatus Electronema</taxon>
    </lineage>
</organism>
<evidence type="ECO:0000256" key="3">
    <source>
        <dbReference type="ARBA" id="ARBA00023315"/>
    </source>
</evidence>
<dbReference type="GO" id="GO:0005737">
    <property type="term" value="C:cytoplasm"/>
    <property type="evidence" value="ECO:0007669"/>
    <property type="project" value="UniProtKB-SubCell"/>
</dbReference>
<dbReference type="Pfam" id="PF04377">
    <property type="entry name" value="ATE_C"/>
    <property type="match status" value="1"/>
</dbReference>
<dbReference type="InterPro" id="IPR007471">
    <property type="entry name" value="N-end_Aminoacyl_Trfase_N"/>
</dbReference>
<sequence>MMLSTLPNSMTGNLIGQQTPDGQNIVGSIGKNLEQYFTDIAARCPYEQPRKAVYHQAVFGSLTDSTVGLFFENGYRRNGNCMYSMRCPRCNECVPIRLDPSEFIPNRNQKRVWKKNHDVSVGLAPVTMSDENLDLLTKFLNARFPDGKTDPESYYTGFFITSMTKCFEIRYRTENNRLLGVAVIDCSDQWLNAVYFYFDPDQSQRSPGTLNILYLLDFCRRHGIRSLYLGYWIKRLKGMQYKSDFLPHEILIDGSWQHVAK</sequence>
<gene>
    <name evidence="4" type="primary">bpt</name>
    <name evidence="7" type="ORF">CDV28_1442</name>
</gene>
<dbReference type="InterPro" id="IPR030700">
    <property type="entry name" value="N-end_Aminoacyl_Trfase"/>
</dbReference>
<dbReference type="AlphaFoldDB" id="A0A521FZ28"/>
<reference evidence="7" key="1">
    <citation type="submission" date="2017-07" db="EMBL/GenBank/DDBJ databases">
        <title>The cable genome - Insights into the physiology and evolution of filamentous bacteria capable of sulfide oxidation via long distance electron transfer.</title>
        <authorList>
            <person name="Thorup C."/>
            <person name="Bjerg J.T."/>
            <person name="Schreiber L."/>
            <person name="Nielsen L.P."/>
            <person name="Kjeldsen K.U."/>
            <person name="Boesen T."/>
            <person name="Boggild A."/>
            <person name="Meysman F."/>
            <person name="Geelhoed J."/>
            <person name="Schramm A."/>
        </authorList>
    </citation>
    <scope>NUCLEOTIDE SEQUENCE [LARGE SCALE GENOMIC DNA]</scope>
    <source>
        <strain evidence="7">GS</strain>
    </source>
</reference>
<dbReference type="InterPro" id="IPR016181">
    <property type="entry name" value="Acyl_CoA_acyltransferase"/>
</dbReference>
<dbReference type="Proteomes" id="UP000316238">
    <property type="component" value="Unassembled WGS sequence"/>
</dbReference>
<dbReference type="GO" id="GO:0004057">
    <property type="term" value="F:arginyl-tRNA--protein transferase activity"/>
    <property type="evidence" value="ECO:0007669"/>
    <property type="project" value="InterPro"/>
</dbReference>
<accession>A0A521FZ28</accession>
<comment type="subcellular location">
    <subcellularLocation>
        <location evidence="4">Cytoplasm</location>
    </subcellularLocation>
</comment>